<name>A0A939ED07_9HYPH</name>
<organism evidence="1 2">
    <name type="scientific">Roseibium aggregatum</name>
    <dbReference type="NCBI Taxonomy" id="187304"/>
    <lineage>
        <taxon>Bacteria</taxon>
        <taxon>Pseudomonadati</taxon>
        <taxon>Pseudomonadota</taxon>
        <taxon>Alphaproteobacteria</taxon>
        <taxon>Hyphomicrobiales</taxon>
        <taxon>Stappiaceae</taxon>
        <taxon>Roseibium</taxon>
    </lineage>
</organism>
<evidence type="ECO:0000313" key="2">
    <source>
        <dbReference type="Proteomes" id="UP000664096"/>
    </source>
</evidence>
<proteinExistence type="predicted"/>
<dbReference type="Proteomes" id="UP000664096">
    <property type="component" value="Unassembled WGS sequence"/>
</dbReference>
<gene>
    <name evidence="1" type="ORF">JF539_10225</name>
</gene>
<dbReference type="RefSeq" id="WP_207140200.1">
    <property type="nucleotide sequence ID" value="NZ_JAEKJZ010000001.1"/>
</dbReference>
<evidence type="ECO:0000313" key="1">
    <source>
        <dbReference type="EMBL" id="MBN9670713.1"/>
    </source>
</evidence>
<reference evidence="1" key="1">
    <citation type="submission" date="2020-12" db="EMBL/GenBank/DDBJ databases">
        <title>Oil enriched cultivation method for isolating marine PHA-producing bacteria.</title>
        <authorList>
            <person name="Zheng W."/>
            <person name="Yu S."/>
            <person name="Huang Y."/>
        </authorList>
    </citation>
    <scope>NUCLEOTIDE SEQUENCE</scope>
    <source>
        <strain evidence="1">SY-2-12</strain>
    </source>
</reference>
<dbReference type="AlphaFoldDB" id="A0A939ED07"/>
<comment type="caution">
    <text evidence="1">The sequence shown here is derived from an EMBL/GenBank/DDBJ whole genome shotgun (WGS) entry which is preliminary data.</text>
</comment>
<accession>A0A939ED07</accession>
<sequence length="158" mass="17687">MMKILAAGVWLTATMLVSGYGTAHYLASRNSDGGENEEVFVGLDYETVNPVNVPILYEGTIQGYVVAKLVFTADGETLRRLPVPPHPFLVDEAFRALYADETLDFQRLERYDLDGFVDRLKEQTNSRLGQPVIHDVLVEEFNYFAKEDVLTELPGSAI</sequence>
<protein>
    <submittedName>
        <fullName evidence="1">Uncharacterized protein</fullName>
    </submittedName>
</protein>
<dbReference type="EMBL" id="JAEKJZ010000001">
    <property type="protein sequence ID" value="MBN9670713.1"/>
    <property type="molecule type" value="Genomic_DNA"/>
</dbReference>